<sequence length="908" mass="94704">MRLLLRGALVAVVMVISLFSAGAPASAVDGGVEVAFTGADALNPLMRLTNTSGTPCQVVAGSFGTVALSTVEQGGAPSIPVGLRMAFLDDPAIALRKQLRTLLPGESVEVPLETVDWGESGHSVRTVAWTPGGGSFAQLYQVRSREPLTLAGRYVPPALRVTGPQLCQPAGGEFGVAAAIGGDAASTGSPWLPVGLGALAALLLVVVVVLLRKRRTGTAAMALLLLAGLIGADWHSPPASAAPFVVADDLKAEWNKCLAEFQLPGHDPAGIMPTILGPDLQIDVARGHSTPNHSADDEGAISSRHVLITWDPDEKYEYVGKGGRSEKCDSLYHELYHAYEHKKMILSDLQCVTREEGATGISVAEVNATRAQNRHRKVVGLDERDHYGDRVLPKGECLPPPDSSCGDVERFRRIRSRGLDAVEGQHPADAATTCATTSGDPHLATFDGTRYDFQAAGEFILARDSDGAFEVQTRQQGYASMRTIAVNTAVAMRIAGDVVEFRRDPADRGAALQLLVGRVPQPLTSARLPGGGEILVDAESTTSYVVWPDGSSVSVTSYNGTQLTIGVAPAATLAGKLHGLLGDMDGVALNDLRPRGGEPITNATFDALYPGYADSWRVDAATSLFAYPPGVGPATFADRAFPDRPVAVAGLPGRAMAEQLCAMYGVTDPQVLAACVLDVALTGRPEFAAAAAASQLQLSGRATSGTSWSVRIGSPGEKARVEFAGTARQKVSVEITTTLPEQCTPFRLLDPSGAVLRTSCAGPTSNFLDGTVLPVDGTYAVLVDPNDTAADVGDVTLRLITVTDQRSAIEVDGAPVTARVDQPGAVAVLTFAGRSGQRVAVELSGATLPDECNHVGLWDSAMKLVAQACVSGGKGEIAATTLAVDGTYSVIVDPAGRKTGSITVRVHG</sequence>
<protein>
    <recommendedName>
        <fullName evidence="3">VWFD domain-containing protein</fullName>
    </recommendedName>
</protein>
<keyword evidence="1" id="KW-0812">Transmembrane</keyword>
<organism evidence="4 5">
    <name type="scientific">Allocatelliglobosispora scoriae</name>
    <dbReference type="NCBI Taxonomy" id="643052"/>
    <lineage>
        <taxon>Bacteria</taxon>
        <taxon>Bacillati</taxon>
        <taxon>Actinomycetota</taxon>
        <taxon>Actinomycetes</taxon>
        <taxon>Micromonosporales</taxon>
        <taxon>Micromonosporaceae</taxon>
        <taxon>Allocatelliglobosispora</taxon>
    </lineage>
</organism>
<dbReference type="SMART" id="SM00216">
    <property type="entry name" value="VWD"/>
    <property type="match status" value="1"/>
</dbReference>
<keyword evidence="1" id="KW-0472">Membrane</keyword>
<evidence type="ECO:0000256" key="2">
    <source>
        <dbReference type="SAM" id="SignalP"/>
    </source>
</evidence>
<feature type="transmembrane region" description="Helical" evidence="1">
    <location>
        <begin position="191"/>
        <end position="211"/>
    </location>
</feature>
<dbReference type="EMBL" id="JACHMN010000003">
    <property type="protein sequence ID" value="MBB5873396.1"/>
    <property type="molecule type" value="Genomic_DNA"/>
</dbReference>
<feature type="signal peptide" evidence="2">
    <location>
        <begin position="1"/>
        <end position="27"/>
    </location>
</feature>
<dbReference type="Pfam" id="PF00094">
    <property type="entry name" value="VWD"/>
    <property type="match status" value="1"/>
</dbReference>
<dbReference type="PROSITE" id="PS51233">
    <property type="entry name" value="VWFD"/>
    <property type="match status" value="1"/>
</dbReference>
<evidence type="ECO:0000256" key="1">
    <source>
        <dbReference type="SAM" id="Phobius"/>
    </source>
</evidence>
<dbReference type="InterPro" id="IPR051495">
    <property type="entry name" value="Epithelial_Barrier/Signaling"/>
</dbReference>
<feature type="transmembrane region" description="Helical" evidence="1">
    <location>
        <begin position="218"/>
        <end position="235"/>
    </location>
</feature>
<dbReference type="PANTHER" id="PTHR13802">
    <property type="entry name" value="MUCIN 4-RELATED"/>
    <property type="match status" value="1"/>
</dbReference>
<feature type="domain" description="VWFD" evidence="3">
    <location>
        <begin position="433"/>
        <end position="624"/>
    </location>
</feature>
<evidence type="ECO:0000313" key="5">
    <source>
        <dbReference type="Proteomes" id="UP000587527"/>
    </source>
</evidence>
<dbReference type="AlphaFoldDB" id="A0A841C0L9"/>
<dbReference type="Proteomes" id="UP000587527">
    <property type="component" value="Unassembled WGS sequence"/>
</dbReference>
<feature type="chain" id="PRO_5032954566" description="VWFD domain-containing protein" evidence="2">
    <location>
        <begin position="28"/>
        <end position="908"/>
    </location>
</feature>
<keyword evidence="5" id="KW-1185">Reference proteome</keyword>
<dbReference type="PANTHER" id="PTHR13802:SF52">
    <property type="entry name" value="MUCIN-4"/>
    <property type="match status" value="1"/>
</dbReference>
<comment type="caution">
    <text evidence="4">The sequence shown here is derived from an EMBL/GenBank/DDBJ whole genome shotgun (WGS) entry which is preliminary data.</text>
</comment>
<evidence type="ECO:0000313" key="4">
    <source>
        <dbReference type="EMBL" id="MBB5873396.1"/>
    </source>
</evidence>
<keyword evidence="1" id="KW-1133">Transmembrane helix</keyword>
<dbReference type="RefSeq" id="WP_184844545.1">
    <property type="nucleotide sequence ID" value="NZ_JACHMN010000003.1"/>
</dbReference>
<proteinExistence type="predicted"/>
<dbReference type="InterPro" id="IPR001846">
    <property type="entry name" value="VWF_type-D"/>
</dbReference>
<keyword evidence="2" id="KW-0732">Signal</keyword>
<evidence type="ECO:0000259" key="3">
    <source>
        <dbReference type="PROSITE" id="PS51233"/>
    </source>
</evidence>
<name>A0A841C0L9_9ACTN</name>
<accession>A0A841C0L9</accession>
<reference evidence="4 5" key="1">
    <citation type="submission" date="2020-08" db="EMBL/GenBank/DDBJ databases">
        <title>Sequencing the genomes of 1000 actinobacteria strains.</title>
        <authorList>
            <person name="Klenk H.-P."/>
        </authorList>
    </citation>
    <scope>NUCLEOTIDE SEQUENCE [LARGE SCALE GENOMIC DNA]</scope>
    <source>
        <strain evidence="4 5">DSM 45362</strain>
    </source>
</reference>
<gene>
    <name evidence="4" type="ORF">F4553_006830</name>
</gene>